<proteinExistence type="inferred from homology"/>
<feature type="transmembrane region" description="Helical" evidence="1">
    <location>
        <begin position="85"/>
        <end position="105"/>
    </location>
</feature>
<dbReference type="Pfam" id="PF00499">
    <property type="entry name" value="Oxidored_q3"/>
    <property type="match status" value="1"/>
</dbReference>
<reference evidence="2" key="1">
    <citation type="submission" date="2020-07" db="EMBL/GenBank/DDBJ databases">
        <title>Huge and variable diversity of episymbiotic CPR bacteria and DPANN archaea in groundwater ecosystems.</title>
        <authorList>
            <person name="He C.Y."/>
            <person name="Keren R."/>
            <person name="Whittaker M."/>
            <person name="Farag I.F."/>
            <person name="Doudna J."/>
            <person name="Cate J.H.D."/>
            <person name="Banfield J.F."/>
        </authorList>
    </citation>
    <scope>NUCLEOTIDE SEQUENCE</scope>
    <source>
        <strain evidence="2">NC_groundwater_1520_Pr4_B-0.1um_53_5</strain>
    </source>
</reference>
<organism evidence="2 3">
    <name type="scientific">candidate division TA06 bacterium</name>
    <dbReference type="NCBI Taxonomy" id="2250710"/>
    <lineage>
        <taxon>Bacteria</taxon>
        <taxon>Bacteria division TA06</taxon>
    </lineage>
</organism>
<accession>A0A933MLG4</accession>
<gene>
    <name evidence="2" type="ORF">HY768_11175</name>
</gene>
<evidence type="ECO:0000313" key="3">
    <source>
        <dbReference type="Proteomes" id="UP000736328"/>
    </source>
</evidence>
<name>A0A933MLG4_UNCT6</name>
<dbReference type="EC" id="7.1.1.-" evidence="1"/>
<comment type="catalytic activity">
    <reaction evidence="1">
        <text>a quinone + NADH + 5 H(+)(in) = a quinol + NAD(+) + 4 H(+)(out)</text>
        <dbReference type="Rhea" id="RHEA:57888"/>
        <dbReference type="ChEBI" id="CHEBI:15378"/>
        <dbReference type="ChEBI" id="CHEBI:24646"/>
        <dbReference type="ChEBI" id="CHEBI:57540"/>
        <dbReference type="ChEBI" id="CHEBI:57945"/>
        <dbReference type="ChEBI" id="CHEBI:132124"/>
    </reaction>
</comment>
<comment type="subcellular location">
    <subcellularLocation>
        <location evidence="1">Cell membrane</location>
        <topology evidence="1">Multi-pass membrane protein</topology>
    </subcellularLocation>
</comment>
<dbReference type="GO" id="GO:0048038">
    <property type="term" value="F:quinone binding"/>
    <property type="evidence" value="ECO:0007669"/>
    <property type="project" value="UniProtKB-UniRule"/>
</dbReference>
<feature type="transmembrane region" description="Helical" evidence="1">
    <location>
        <begin position="29"/>
        <end position="46"/>
    </location>
</feature>
<feature type="transmembrane region" description="Helical" evidence="1">
    <location>
        <begin position="52"/>
        <end position="73"/>
    </location>
</feature>
<comment type="function">
    <text evidence="1">NDH-1 shuttles electrons from NADH, via FMN and iron-sulfur (Fe-S) centers, to quinones in the respiratory chain. Couples the redox reaction to proton translocation (for every two electrons transferred, four hydrogen ions are translocated across the cytoplasmic membrane), and thus conserves the redox energy in a proton gradient.</text>
</comment>
<protein>
    <recommendedName>
        <fullName evidence="1">NADH-quinone oxidoreductase subunit J</fullName>
        <ecNumber evidence="1">7.1.1.-</ecNumber>
    </recommendedName>
</protein>
<dbReference type="InterPro" id="IPR001457">
    <property type="entry name" value="NADH_UbQ/plastoQ_OxRdtase_su6"/>
</dbReference>
<dbReference type="Gene3D" id="1.20.120.1200">
    <property type="entry name" value="NADH-ubiquinone/plastoquinone oxidoreductase chain 6, subunit NuoJ"/>
    <property type="match status" value="1"/>
</dbReference>
<dbReference type="EMBL" id="JACQXR010000156">
    <property type="protein sequence ID" value="MBI4727760.1"/>
    <property type="molecule type" value="Genomic_DNA"/>
</dbReference>
<dbReference type="GO" id="GO:0008137">
    <property type="term" value="F:NADH dehydrogenase (ubiquinone) activity"/>
    <property type="evidence" value="ECO:0007669"/>
    <property type="project" value="UniProtKB-UniRule"/>
</dbReference>
<dbReference type="GO" id="GO:0005886">
    <property type="term" value="C:plasma membrane"/>
    <property type="evidence" value="ECO:0007669"/>
    <property type="project" value="UniProtKB-SubCell"/>
</dbReference>
<keyword evidence="1" id="KW-0812">Transmembrane</keyword>
<keyword evidence="1" id="KW-1003">Cell membrane</keyword>
<evidence type="ECO:0000313" key="2">
    <source>
        <dbReference type="EMBL" id="MBI4727760.1"/>
    </source>
</evidence>
<keyword evidence="1" id="KW-0874">Quinone</keyword>
<comment type="similarity">
    <text evidence="1">Belongs to the complex I subunit 6 family.</text>
</comment>
<dbReference type="InterPro" id="IPR042106">
    <property type="entry name" value="Nuo/plastoQ_OxRdtase_6_NuoJ"/>
</dbReference>
<feature type="transmembrane region" description="Helical" evidence="1">
    <location>
        <begin position="135"/>
        <end position="153"/>
    </location>
</feature>
<feature type="transmembrane region" description="Helical" evidence="1">
    <location>
        <begin position="6"/>
        <end position="22"/>
    </location>
</feature>
<dbReference type="AlphaFoldDB" id="A0A933MLG4"/>
<dbReference type="Proteomes" id="UP000736328">
    <property type="component" value="Unassembled WGS sequence"/>
</dbReference>
<sequence>MDAINLTLLVVLTGLACAAVFLKDLLKAAISLAFMSALLAVLLYRLNSPYAAVFELSVVAGLITVLFVSVIALTKEEEQAKEARWPAYVFPLALVVFGLIDIKVMQSLFAGTPQGFGNPEASFGATLWGVRSLDILGQIAAIFGGVFGVLALLREKPLTAKQKEEAVIAKDGGKEKLW</sequence>
<comment type="caution">
    <text evidence="2">The sequence shown here is derived from an EMBL/GenBank/DDBJ whole genome shotgun (WGS) entry which is preliminary data.</text>
</comment>
<keyword evidence="1" id="KW-0472">Membrane</keyword>
<evidence type="ECO:0000256" key="1">
    <source>
        <dbReference type="RuleBase" id="RU004429"/>
    </source>
</evidence>
<keyword evidence="1" id="KW-1133">Transmembrane helix</keyword>
<keyword evidence="1" id="KW-0520">NAD</keyword>